<sequence>MCVRPSIFRFEGNDNQKLSKADNSPPIIAQSLVHGEIANEF</sequence>
<keyword evidence="2" id="KW-1185">Reference proteome</keyword>
<comment type="caution">
    <text evidence="1">The sequence shown here is derived from an EMBL/GenBank/DDBJ whole genome shotgun (WGS) entry which is preliminary data.</text>
</comment>
<evidence type="ECO:0000313" key="1">
    <source>
        <dbReference type="EMBL" id="OES25728.1"/>
    </source>
</evidence>
<gene>
    <name evidence="1" type="ORF">BFV95_4304</name>
</gene>
<proteinExistence type="predicted"/>
<protein>
    <submittedName>
        <fullName evidence="1">Uncharacterized protein</fullName>
    </submittedName>
</protein>
<evidence type="ECO:0000313" key="2">
    <source>
        <dbReference type="Proteomes" id="UP000095392"/>
    </source>
</evidence>
<accession>A0AB36FLL0</accession>
<name>A0AB36FLL0_ALTMA</name>
<dbReference type="EMBL" id="MIPY01000040">
    <property type="protein sequence ID" value="OES25728.1"/>
    <property type="molecule type" value="Genomic_DNA"/>
</dbReference>
<organism evidence="1 2">
    <name type="scientific">Alteromonas macleodii</name>
    <name type="common">Pseudoalteromonas macleodii</name>
    <dbReference type="NCBI Taxonomy" id="28108"/>
    <lineage>
        <taxon>Bacteria</taxon>
        <taxon>Pseudomonadati</taxon>
        <taxon>Pseudomonadota</taxon>
        <taxon>Gammaproteobacteria</taxon>
        <taxon>Alteromonadales</taxon>
        <taxon>Alteromonadaceae</taxon>
        <taxon>Alteromonas/Salinimonas group</taxon>
        <taxon>Alteromonas</taxon>
    </lineage>
</organism>
<dbReference type="Proteomes" id="UP000095392">
    <property type="component" value="Unassembled WGS sequence"/>
</dbReference>
<dbReference type="AlphaFoldDB" id="A0AB36FLL0"/>
<reference evidence="1 2" key="1">
    <citation type="submission" date="2016-09" db="EMBL/GenBank/DDBJ databases">
        <title>Draft Genome Sequence of four Alteromonas macleodii strains isolated from copper coupons and grown long-term at elevated copper levels.</title>
        <authorList>
            <person name="Cusick K."/>
            <person name="Dale J."/>
            <person name="Little B."/>
            <person name="Biffinger J."/>
        </authorList>
    </citation>
    <scope>NUCLEOTIDE SEQUENCE [LARGE SCALE GENOMIC DNA]</scope>
    <source>
        <strain evidence="1 2">KCP01</strain>
    </source>
</reference>